<feature type="chain" id="PRO_5032414385" evidence="1">
    <location>
        <begin position="20"/>
        <end position="59"/>
    </location>
</feature>
<name>A0A834RQA2_9PLEO</name>
<gene>
    <name evidence="2" type="ORF">PtrM4_127660</name>
</gene>
<comment type="caution">
    <text evidence="2">The sequence shown here is derived from an EMBL/GenBank/DDBJ whole genome shotgun (WGS) entry which is preliminary data.</text>
</comment>
<evidence type="ECO:0000256" key="1">
    <source>
        <dbReference type="SAM" id="SignalP"/>
    </source>
</evidence>
<dbReference type="GeneID" id="90957383"/>
<feature type="signal peptide" evidence="1">
    <location>
        <begin position="1"/>
        <end position="19"/>
    </location>
</feature>
<keyword evidence="1" id="KW-0732">Signal</keyword>
<evidence type="ECO:0000313" key="2">
    <source>
        <dbReference type="EMBL" id="KAF7568153.1"/>
    </source>
</evidence>
<dbReference type="KEGG" id="ptrr:90957383"/>
<dbReference type="RefSeq" id="XP_065960820.1">
    <property type="nucleotide sequence ID" value="XM_066108828.1"/>
</dbReference>
<protein>
    <submittedName>
        <fullName evidence="2">Uncharacterized protein</fullName>
    </submittedName>
</protein>
<organism evidence="2 3">
    <name type="scientific">Pyrenophora tritici-repentis</name>
    <dbReference type="NCBI Taxonomy" id="45151"/>
    <lineage>
        <taxon>Eukaryota</taxon>
        <taxon>Fungi</taxon>
        <taxon>Dikarya</taxon>
        <taxon>Ascomycota</taxon>
        <taxon>Pezizomycotina</taxon>
        <taxon>Dothideomycetes</taxon>
        <taxon>Pleosporomycetidae</taxon>
        <taxon>Pleosporales</taxon>
        <taxon>Pleosporineae</taxon>
        <taxon>Pleosporaceae</taxon>
        <taxon>Pyrenophora</taxon>
    </lineage>
</organism>
<dbReference type="EMBL" id="NQIK02000007">
    <property type="protein sequence ID" value="KAF7568153.1"/>
    <property type="molecule type" value="Genomic_DNA"/>
</dbReference>
<dbReference type="Proteomes" id="UP000245464">
    <property type="component" value="Chromosome 7"/>
</dbReference>
<sequence length="59" mass="6170">MKTVTLLTAVTLFTSDAFAHCAGLGSASDGSCNIFIGELFVLVRSLAACTILTLLKESF</sequence>
<proteinExistence type="predicted"/>
<evidence type="ECO:0000313" key="3">
    <source>
        <dbReference type="Proteomes" id="UP000245464"/>
    </source>
</evidence>
<dbReference type="AlphaFoldDB" id="A0A834RQA2"/>
<accession>A0A834RQA2</accession>
<reference evidence="2" key="1">
    <citation type="journal article" date="2018" name="BMC Genomics">
        <title>Comparative genomics of the wheat fungal pathogen Pyrenophora tritici-repentis reveals chromosomal variations and genome plasticity.</title>
        <authorList>
            <person name="Moolhuijzen P."/>
            <person name="See P.T."/>
            <person name="Hane J.K."/>
            <person name="Shi G."/>
            <person name="Liu Z."/>
            <person name="Oliver R.P."/>
            <person name="Moffat C.S."/>
        </authorList>
    </citation>
    <scope>NUCLEOTIDE SEQUENCE [LARGE SCALE GENOMIC DNA]</scope>
    <source>
        <strain evidence="2">M4</strain>
    </source>
</reference>